<evidence type="ECO:0000256" key="5">
    <source>
        <dbReference type="ARBA" id="ARBA00023136"/>
    </source>
</evidence>
<reference evidence="11" key="1">
    <citation type="submission" date="2018-10" db="EMBL/GenBank/DDBJ databases">
        <title>Hidden diversity of soil giant viruses.</title>
        <authorList>
            <person name="Schulz F."/>
            <person name="Alteio L."/>
            <person name="Goudeau D."/>
            <person name="Ryan E.M."/>
            <person name="Malmstrom R.R."/>
            <person name="Blanchard J."/>
            <person name="Woyke T."/>
        </authorList>
    </citation>
    <scope>NUCLEOTIDE SEQUENCE</scope>
    <source>
        <strain evidence="11">SMV1</strain>
    </source>
</reference>
<keyword evidence="7" id="KW-0325">Glycoprotein</keyword>
<dbReference type="PANTHER" id="PTHR10519:SF20">
    <property type="entry name" value="G-PROTEIN COUPLED RECEPTOR 156-RELATED"/>
    <property type="match status" value="1"/>
</dbReference>
<dbReference type="EMBL" id="MK072506">
    <property type="protein sequence ID" value="AYV86402.1"/>
    <property type="molecule type" value="Genomic_DNA"/>
</dbReference>
<dbReference type="InterPro" id="IPR002455">
    <property type="entry name" value="GPCR3_GABA-B"/>
</dbReference>
<evidence type="ECO:0000313" key="11">
    <source>
        <dbReference type="EMBL" id="AYV86402.1"/>
    </source>
</evidence>
<feature type="domain" description="G-protein coupled receptors family 3 profile" evidence="10">
    <location>
        <begin position="141"/>
        <end position="350"/>
    </location>
</feature>
<proteinExistence type="predicted"/>
<evidence type="ECO:0000259" key="10">
    <source>
        <dbReference type="PROSITE" id="PS50259"/>
    </source>
</evidence>
<dbReference type="CDD" id="cd15047">
    <property type="entry name" value="7tmC_GABA-B-like"/>
    <property type="match status" value="1"/>
</dbReference>
<dbReference type="InterPro" id="IPR017978">
    <property type="entry name" value="GPCR_3_C"/>
</dbReference>
<sequence>MGIGALTGIGIQKSIEAANTLSLTATVLTNTAKNLYLPSFYGRLSFDVQGRIVMSPELVIQMQDGNGYSLITPYSVGGTPIIPIPTWEDRKINNLSFSTSGEKVITTLASITIFAMIGMIGFIIWFRNTKLIRGSTPLFCCLILIGGIIFVSSVWMWPYQGATDTGCKAFNWLLHLGFTLMIQSMVIKTFRLWRIFTREELTTVKITINDIIVGLSIVILIDIIFLVLWSLISPITTREVIVDPDRISLNYTTCSSGSSNFIFEMISIGYHSASLLLMMYISWNVRNIPDNFNETIYIAVGFYFGSFIIALVLGILLSSSTNNLGDYLVRSLGIIFITIFTIAPLFWSKVRGVAQELYGINSRVTRIQQVQPVSKGKSEANDSSNKIKIMANSIVIDTKRTITIVQPNRVSTPRKATDQG</sequence>
<keyword evidence="5 9" id="KW-0472">Membrane</keyword>
<evidence type="ECO:0000256" key="4">
    <source>
        <dbReference type="ARBA" id="ARBA00023040"/>
    </source>
</evidence>
<feature type="transmembrane region" description="Helical" evidence="9">
    <location>
        <begin position="261"/>
        <end position="283"/>
    </location>
</feature>
<keyword evidence="8" id="KW-0807">Transducer</keyword>
<organism evidence="11">
    <name type="scientific">Solumvirus sp</name>
    <dbReference type="NCBI Taxonomy" id="2487773"/>
    <lineage>
        <taxon>Viruses</taxon>
        <taxon>Pithoviruses</taxon>
    </lineage>
</organism>
<feature type="transmembrane region" description="Helical" evidence="9">
    <location>
        <begin position="211"/>
        <end position="232"/>
    </location>
</feature>
<keyword evidence="4" id="KW-0297">G-protein coupled receptor</keyword>
<name>A0A3G5AGU0_9VIRU</name>
<feature type="transmembrane region" description="Helical" evidence="9">
    <location>
        <begin position="138"/>
        <end position="157"/>
    </location>
</feature>
<keyword evidence="6" id="KW-0675">Receptor</keyword>
<accession>A0A3G5AGU0</accession>
<feature type="transmembrane region" description="Helical" evidence="9">
    <location>
        <begin position="295"/>
        <end position="316"/>
    </location>
</feature>
<feature type="transmembrane region" description="Helical" evidence="9">
    <location>
        <begin position="328"/>
        <end position="347"/>
    </location>
</feature>
<dbReference type="GO" id="GO:0038039">
    <property type="term" value="C:G protein-coupled receptor heterodimeric complex"/>
    <property type="evidence" value="ECO:0007669"/>
    <property type="project" value="TreeGrafter"/>
</dbReference>
<gene>
    <name evidence="11" type="ORF">Solumvirus9_2</name>
</gene>
<evidence type="ECO:0000256" key="3">
    <source>
        <dbReference type="ARBA" id="ARBA00022989"/>
    </source>
</evidence>
<keyword evidence="2 9" id="KW-0812">Transmembrane</keyword>
<evidence type="ECO:0000256" key="8">
    <source>
        <dbReference type="ARBA" id="ARBA00023224"/>
    </source>
</evidence>
<feature type="transmembrane region" description="Helical" evidence="9">
    <location>
        <begin position="169"/>
        <end position="190"/>
    </location>
</feature>
<evidence type="ECO:0000256" key="9">
    <source>
        <dbReference type="SAM" id="Phobius"/>
    </source>
</evidence>
<evidence type="ECO:0000256" key="6">
    <source>
        <dbReference type="ARBA" id="ARBA00023170"/>
    </source>
</evidence>
<dbReference type="GO" id="GO:0004965">
    <property type="term" value="F:G protein-coupled GABA receptor activity"/>
    <property type="evidence" value="ECO:0007669"/>
    <property type="project" value="InterPro"/>
</dbReference>
<dbReference type="PROSITE" id="PS50259">
    <property type="entry name" value="G_PROTEIN_RECEP_F3_4"/>
    <property type="match status" value="1"/>
</dbReference>
<feature type="transmembrane region" description="Helical" evidence="9">
    <location>
        <begin position="104"/>
        <end position="126"/>
    </location>
</feature>
<dbReference type="Pfam" id="PF00003">
    <property type="entry name" value="7tm_3"/>
    <property type="match status" value="1"/>
</dbReference>
<evidence type="ECO:0000256" key="2">
    <source>
        <dbReference type="ARBA" id="ARBA00022692"/>
    </source>
</evidence>
<dbReference type="GO" id="GO:0007214">
    <property type="term" value="P:gamma-aminobutyric acid signaling pathway"/>
    <property type="evidence" value="ECO:0007669"/>
    <property type="project" value="TreeGrafter"/>
</dbReference>
<dbReference type="PANTHER" id="PTHR10519">
    <property type="entry name" value="GABA-B RECEPTOR"/>
    <property type="match status" value="1"/>
</dbReference>
<protein>
    <recommendedName>
        <fullName evidence="10">G-protein coupled receptors family 3 profile domain-containing protein</fullName>
    </recommendedName>
</protein>
<evidence type="ECO:0000256" key="1">
    <source>
        <dbReference type="ARBA" id="ARBA00004141"/>
    </source>
</evidence>
<evidence type="ECO:0000256" key="7">
    <source>
        <dbReference type="ARBA" id="ARBA00023180"/>
    </source>
</evidence>
<keyword evidence="3 9" id="KW-1133">Transmembrane helix</keyword>
<comment type="subcellular location">
    <subcellularLocation>
        <location evidence="1">Membrane</location>
        <topology evidence="1">Multi-pass membrane protein</topology>
    </subcellularLocation>
</comment>